<organism evidence="3 4">
    <name type="scientific">Halobacillus salinus</name>
    <dbReference type="NCBI Taxonomy" id="192814"/>
    <lineage>
        <taxon>Bacteria</taxon>
        <taxon>Bacillati</taxon>
        <taxon>Bacillota</taxon>
        <taxon>Bacilli</taxon>
        <taxon>Bacillales</taxon>
        <taxon>Bacillaceae</taxon>
        <taxon>Halobacillus</taxon>
    </lineage>
</organism>
<accession>A0A4Z0GYF1</accession>
<keyword evidence="4" id="KW-1185">Reference proteome</keyword>
<protein>
    <recommendedName>
        <fullName evidence="2">VanZ-like domain-containing protein</fullName>
    </recommendedName>
</protein>
<feature type="transmembrane region" description="Helical" evidence="1">
    <location>
        <begin position="77"/>
        <end position="97"/>
    </location>
</feature>
<feature type="domain" description="VanZ-like" evidence="2">
    <location>
        <begin position="25"/>
        <end position="93"/>
    </location>
</feature>
<evidence type="ECO:0000259" key="2">
    <source>
        <dbReference type="Pfam" id="PF04892"/>
    </source>
</evidence>
<keyword evidence="1" id="KW-1133">Transmembrane helix</keyword>
<dbReference type="Proteomes" id="UP000297982">
    <property type="component" value="Unassembled WGS sequence"/>
</dbReference>
<evidence type="ECO:0000313" key="4">
    <source>
        <dbReference type="Proteomes" id="UP000297982"/>
    </source>
</evidence>
<feature type="transmembrane region" description="Helical" evidence="1">
    <location>
        <begin position="48"/>
        <end position="65"/>
    </location>
</feature>
<dbReference type="NCBIfam" id="NF037970">
    <property type="entry name" value="vanZ_1"/>
    <property type="match status" value="1"/>
</dbReference>
<dbReference type="AlphaFoldDB" id="A0A4Z0GYF1"/>
<comment type="caution">
    <text evidence="3">The sequence shown here is derived from an EMBL/GenBank/DDBJ whole genome shotgun (WGS) entry which is preliminary data.</text>
</comment>
<keyword evidence="1" id="KW-0472">Membrane</keyword>
<feature type="transmembrane region" description="Helical" evidence="1">
    <location>
        <begin position="20"/>
        <end position="36"/>
    </location>
</feature>
<feature type="transmembrane region" description="Helical" evidence="1">
    <location>
        <begin position="109"/>
        <end position="126"/>
    </location>
</feature>
<dbReference type="RefSeq" id="WP_135328099.1">
    <property type="nucleotide sequence ID" value="NZ_SRJC01000003.1"/>
</dbReference>
<keyword evidence="1" id="KW-0812">Transmembrane</keyword>
<reference evidence="3 4" key="1">
    <citation type="journal article" date="2003" name="Int. J. Syst. Evol. Microbiol.">
        <title>Halobacillus salinus sp. nov., isolated from a salt lake on the coast of the East Sea in Korea.</title>
        <authorList>
            <person name="Yoon J.H."/>
            <person name="Kang K.H."/>
            <person name="Park Y.H."/>
        </authorList>
    </citation>
    <scope>NUCLEOTIDE SEQUENCE [LARGE SCALE GENOMIC DNA]</scope>
    <source>
        <strain evidence="3 4">HSL-3</strain>
    </source>
</reference>
<dbReference type="Pfam" id="PF04892">
    <property type="entry name" value="VanZ"/>
    <property type="match status" value="1"/>
</dbReference>
<dbReference type="InterPro" id="IPR006976">
    <property type="entry name" value="VanZ-like"/>
</dbReference>
<dbReference type="EMBL" id="SRJC01000003">
    <property type="protein sequence ID" value="TGB02477.1"/>
    <property type="molecule type" value="Genomic_DNA"/>
</dbReference>
<evidence type="ECO:0000313" key="3">
    <source>
        <dbReference type="EMBL" id="TGB02477.1"/>
    </source>
</evidence>
<evidence type="ECO:0000256" key="1">
    <source>
        <dbReference type="SAM" id="Phobius"/>
    </source>
</evidence>
<name>A0A4Z0GYF1_9BACI</name>
<sequence length="151" mass="17396">MNMEIDYQLLLGTDKQTHLLSYGMLSFTLGIMVLLLSDRQLVKTRLRYTWMTIVTLGILEEYRQYFVPDRSAEFLDAMANIIGVTLGILVSLFIFHIVYNTNRFLSKSIAIYLLVLTPMLIGLLVINERPFIAFDQPIQDQFHNLFASIGL</sequence>
<proteinExistence type="predicted"/>
<gene>
    <name evidence="3" type="ORF">E4663_14165</name>
</gene>